<keyword evidence="5 10" id="KW-0547">Nucleotide-binding</keyword>
<dbReference type="SUPFAM" id="SSF56112">
    <property type="entry name" value="Protein kinase-like (PK-like)"/>
    <property type="match status" value="1"/>
</dbReference>
<dbReference type="STRING" id="157652.A0A371GD07"/>
<evidence type="ECO:0000313" key="13">
    <source>
        <dbReference type="EMBL" id="RDX88448.1"/>
    </source>
</evidence>
<name>A0A371GD07_MUCPR</name>
<feature type="compositionally biased region" description="Pro residues" evidence="11">
    <location>
        <begin position="466"/>
        <end position="477"/>
    </location>
</feature>
<evidence type="ECO:0000256" key="2">
    <source>
        <dbReference type="ARBA" id="ARBA00012513"/>
    </source>
</evidence>
<keyword evidence="6 13" id="KW-0418">Kinase</keyword>
<keyword evidence="4" id="KW-0808">Transferase</keyword>
<dbReference type="PROSITE" id="PS50011">
    <property type="entry name" value="PROTEIN_KINASE_DOM"/>
    <property type="match status" value="1"/>
</dbReference>
<gene>
    <name evidence="13" type="primary">PIX7</name>
    <name evidence="13" type="ORF">CR513_29961</name>
</gene>
<dbReference type="AlphaFoldDB" id="A0A371GD07"/>
<accession>A0A371GD07</accession>
<dbReference type="GO" id="GO:0005886">
    <property type="term" value="C:plasma membrane"/>
    <property type="evidence" value="ECO:0007669"/>
    <property type="project" value="UniProtKB-SubCell"/>
</dbReference>
<organism evidence="13 14">
    <name type="scientific">Mucuna pruriens</name>
    <name type="common">Velvet bean</name>
    <name type="synonym">Dolichos pruriens</name>
    <dbReference type="NCBI Taxonomy" id="157652"/>
    <lineage>
        <taxon>Eukaryota</taxon>
        <taxon>Viridiplantae</taxon>
        <taxon>Streptophyta</taxon>
        <taxon>Embryophyta</taxon>
        <taxon>Tracheophyta</taxon>
        <taxon>Spermatophyta</taxon>
        <taxon>Magnoliopsida</taxon>
        <taxon>eudicotyledons</taxon>
        <taxon>Gunneridae</taxon>
        <taxon>Pentapetalae</taxon>
        <taxon>rosids</taxon>
        <taxon>fabids</taxon>
        <taxon>Fabales</taxon>
        <taxon>Fabaceae</taxon>
        <taxon>Papilionoideae</taxon>
        <taxon>50 kb inversion clade</taxon>
        <taxon>NPAAA clade</taxon>
        <taxon>indigoferoid/millettioid clade</taxon>
        <taxon>Phaseoleae</taxon>
        <taxon>Mucuna</taxon>
    </lineage>
</organism>
<feature type="non-terminal residue" evidence="13">
    <location>
        <position position="1"/>
    </location>
</feature>
<feature type="region of interest" description="Disordered" evidence="11">
    <location>
        <begin position="1"/>
        <end position="32"/>
    </location>
</feature>
<evidence type="ECO:0000256" key="4">
    <source>
        <dbReference type="ARBA" id="ARBA00022679"/>
    </source>
</evidence>
<evidence type="ECO:0000256" key="8">
    <source>
        <dbReference type="ARBA" id="ARBA00047899"/>
    </source>
</evidence>
<evidence type="ECO:0000256" key="7">
    <source>
        <dbReference type="ARBA" id="ARBA00022840"/>
    </source>
</evidence>
<evidence type="ECO:0000256" key="6">
    <source>
        <dbReference type="ARBA" id="ARBA00022777"/>
    </source>
</evidence>
<keyword evidence="7 10" id="KW-0067">ATP-binding</keyword>
<dbReference type="GO" id="GO:0004674">
    <property type="term" value="F:protein serine/threonine kinase activity"/>
    <property type="evidence" value="ECO:0007669"/>
    <property type="project" value="UniProtKB-EC"/>
</dbReference>
<dbReference type="PANTHER" id="PTHR45621">
    <property type="entry name" value="OS01G0588500 PROTEIN-RELATED"/>
    <property type="match status" value="1"/>
</dbReference>
<dbReference type="FunFam" id="3.30.200.20:FF:000228">
    <property type="entry name" value="Serine/threonine-protein kinase BIK1"/>
    <property type="match status" value="1"/>
</dbReference>
<dbReference type="Pfam" id="PF07714">
    <property type="entry name" value="PK_Tyr_Ser-Thr"/>
    <property type="match status" value="1"/>
</dbReference>
<dbReference type="FunFam" id="1.10.510.10:FF:000095">
    <property type="entry name" value="protein STRUBBELIG-RECEPTOR FAMILY 8"/>
    <property type="match status" value="1"/>
</dbReference>
<dbReference type="InterPro" id="IPR017441">
    <property type="entry name" value="Protein_kinase_ATP_BS"/>
</dbReference>
<dbReference type="PROSITE" id="PS00107">
    <property type="entry name" value="PROTEIN_KINASE_ATP"/>
    <property type="match status" value="1"/>
</dbReference>
<feature type="compositionally biased region" description="Polar residues" evidence="11">
    <location>
        <begin position="421"/>
        <end position="438"/>
    </location>
</feature>
<feature type="compositionally biased region" description="Basic and acidic residues" evidence="11">
    <location>
        <begin position="57"/>
        <end position="74"/>
    </location>
</feature>
<evidence type="ECO:0000256" key="3">
    <source>
        <dbReference type="ARBA" id="ARBA00022475"/>
    </source>
</evidence>
<keyword evidence="14" id="KW-1185">Reference proteome</keyword>
<feature type="region of interest" description="Disordered" evidence="11">
    <location>
        <begin position="51"/>
        <end position="95"/>
    </location>
</feature>
<sequence>MGSIAGINVGTTSERKSKGRRNNKDVVQGTTREGSSFWSKIGMLLGCMPLNSKRRGSSSDKRKQAREVTKDTIRRHQPGTSRSSSSKRSRSYARSCSPNINQELLIASSLLRRFTFNDLQLATRTFKAENFLGEGGFGIVLKGWVSKNGNYAARPGMGIPVAVKSLNIHEFQDLKEWLGEISYLSELHHPNLVKLIGFCIEDDKRLLVHECMSEGSLDKHLFRTENVNLPWSIRMKIAIGAAKGLAFLHEEASSPVIFRDFKTSNILLDENYNAKLYDFGLAEDALEGDASHVSTRVMEQGYAAPEYAMAGHLTSKSNVYGFGVILLELLTGRRAVEKRMPREEQNLVEWLRPLLRNKENFNNLMDPRLEGQYSVKGAHKAMRLAIHCVRSNPKARPLMSEVVRVLTSLPIHDDMDGHPGPSTSLQRMHVGPSSSNYGANKHSLETAPAQNLPWHFHDSPLSQDYPLPPPTPRFGQP</sequence>
<dbReference type="InterPro" id="IPR001245">
    <property type="entry name" value="Ser-Thr/Tyr_kinase_cat_dom"/>
</dbReference>
<dbReference type="Gene3D" id="3.30.200.20">
    <property type="entry name" value="Phosphorylase Kinase, domain 1"/>
    <property type="match status" value="1"/>
</dbReference>
<evidence type="ECO:0000256" key="5">
    <source>
        <dbReference type="ARBA" id="ARBA00022741"/>
    </source>
</evidence>
<dbReference type="InterPro" id="IPR050823">
    <property type="entry name" value="Plant_Ser_Thr_Prot_Kinase"/>
</dbReference>
<comment type="catalytic activity">
    <reaction evidence="8">
        <text>L-threonyl-[protein] + ATP = O-phospho-L-threonyl-[protein] + ADP + H(+)</text>
        <dbReference type="Rhea" id="RHEA:46608"/>
        <dbReference type="Rhea" id="RHEA-COMP:11060"/>
        <dbReference type="Rhea" id="RHEA-COMP:11605"/>
        <dbReference type="ChEBI" id="CHEBI:15378"/>
        <dbReference type="ChEBI" id="CHEBI:30013"/>
        <dbReference type="ChEBI" id="CHEBI:30616"/>
        <dbReference type="ChEBI" id="CHEBI:61977"/>
        <dbReference type="ChEBI" id="CHEBI:456216"/>
        <dbReference type="EC" id="2.7.11.1"/>
    </reaction>
</comment>
<proteinExistence type="predicted"/>
<dbReference type="Proteomes" id="UP000257109">
    <property type="component" value="Unassembled WGS sequence"/>
</dbReference>
<evidence type="ECO:0000256" key="9">
    <source>
        <dbReference type="ARBA" id="ARBA00048679"/>
    </source>
</evidence>
<evidence type="ECO:0000256" key="1">
    <source>
        <dbReference type="ARBA" id="ARBA00004236"/>
    </source>
</evidence>
<reference evidence="13" key="1">
    <citation type="submission" date="2018-05" db="EMBL/GenBank/DDBJ databases">
        <title>Draft genome of Mucuna pruriens seed.</title>
        <authorList>
            <person name="Nnadi N.E."/>
            <person name="Vos R."/>
            <person name="Hasami M.H."/>
            <person name="Devisetty U.K."/>
            <person name="Aguiy J.C."/>
        </authorList>
    </citation>
    <scope>NUCLEOTIDE SEQUENCE [LARGE SCALE GENOMIC DNA]</scope>
    <source>
        <strain evidence="13">JCA_2017</strain>
    </source>
</reference>
<dbReference type="InterPro" id="IPR011009">
    <property type="entry name" value="Kinase-like_dom_sf"/>
</dbReference>
<feature type="region of interest" description="Disordered" evidence="11">
    <location>
        <begin position="413"/>
        <end position="477"/>
    </location>
</feature>
<dbReference type="EMBL" id="QJKJ01005937">
    <property type="protein sequence ID" value="RDX88448.1"/>
    <property type="molecule type" value="Genomic_DNA"/>
</dbReference>
<comment type="catalytic activity">
    <reaction evidence="9">
        <text>L-seryl-[protein] + ATP = O-phospho-L-seryl-[protein] + ADP + H(+)</text>
        <dbReference type="Rhea" id="RHEA:17989"/>
        <dbReference type="Rhea" id="RHEA-COMP:9863"/>
        <dbReference type="Rhea" id="RHEA-COMP:11604"/>
        <dbReference type="ChEBI" id="CHEBI:15378"/>
        <dbReference type="ChEBI" id="CHEBI:29999"/>
        <dbReference type="ChEBI" id="CHEBI:30616"/>
        <dbReference type="ChEBI" id="CHEBI:83421"/>
        <dbReference type="ChEBI" id="CHEBI:456216"/>
        <dbReference type="EC" id="2.7.11.1"/>
    </reaction>
</comment>
<evidence type="ECO:0000313" key="14">
    <source>
        <dbReference type="Proteomes" id="UP000257109"/>
    </source>
</evidence>
<comment type="subcellular location">
    <subcellularLocation>
        <location evidence="1">Cell membrane</location>
    </subcellularLocation>
</comment>
<dbReference type="Gene3D" id="1.10.510.10">
    <property type="entry name" value="Transferase(Phosphotransferase) domain 1"/>
    <property type="match status" value="1"/>
</dbReference>
<keyword evidence="3" id="KW-0472">Membrane</keyword>
<protein>
    <recommendedName>
        <fullName evidence="2">non-specific serine/threonine protein kinase</fullName>
        <ecNumber evidence="2">2.7.11.1</ecNumber>
    </recommendedName>
</protein>
<comment type="caution">
    <text evidence="13">The sequence shown here is derived from an EMBL/GenBank/DDBJ whole genome shotgun (WGS) entry which is preliminary data.</text>
</comment>
<dbReference type="EC" id="2.7.11.1" evidence="2"/>
<feature type="binding site" evidence="10">
    <location>
        <position position="164"/>
    </location>
    <ligand>
        <name>ATP</name>
        <dbReference type="ChEBI" id="CHEBI:30616"/>
    </ligand>
</feature>
<evidence type="ECO:0000259" key="12">
    <source>
        <dbReference type="PROSITE" id="PS50011"/>
    </source>
</evidence>
<evidence type="ECO:0000256" key="10">
    <source>
        <dbReference type="PROSITE-ProRule" id="PRU10141"/>
    </source>
</evidence>
<dbReference type="OrthoDB" id="4062651at2759"/>
<evidence type="ECO:0000256" key="11">
    <source>
        <dbReference type="SAM" id="MobiDB-lite"/>
    </source>
</evidence>
<feature type="domain" description="Protein kinase" evidence="12">
    <location>
        <begin position="126"/>
        <end position="415"/>
    </location>
</feature>
<dbReference type="GO" id="GO:0005524">
    <property type="term" value="F:ATP binding"/>
    <property type="evidence" value="ECO:0007669"/>
    <property type="project" value="UniProtKB-UniRule"/>
</dbReference>
<dbReference type="InterPro" id="IPR000719">
    <property type="entry name" value="Prot_kinase_dom"/>
</dbReference>
<keyword evidence="3" id="KW-1003">Cell membrane</keyword>